<dbReference type="InterPro" id="IPR055196">
    <property type="entry name" value="Putative_PNPOx_2"/>
</dbReference>
<evidence type="ECO:0000313" key="3">
    <source>
        <dbReference type="Proteomes" id="UP000076268"/>
    </source>
</evidence>
<keyword evidence="3" id="KW-1185">Reference proteome</keyword>
<protein>
    <submittedName>
        <fullName evidence="2">Pyridoxamine 5-phosphate oxidase</fullName>
    </submittedName>
</protein>
<dbReference type="RefSeq" id="WP_066240868.1">
    <property type="nucleotide sequence ID" value="NZ_LSGP01000017.1"/>
</dbReference>
<reference evidence="2 3" key="1">
    <citation type="submission" date="2016-02" db="EMBL/GenBank/DDBJ databases">
        <title>Anaerosporomusa subterraneum gen. nov., sp. nov., a spore-forming obligate anaerobe isolated from saprolite.</title>
        <authorList>
            <person name="Choi J.K."/>
            <person name="Shah M."/>
            <person name="Yee N."/>
        </authorList>
    </citation>
    <scope>NUCLEOTIDE SEQUENCE [LARGE SCALE GENOMIC DNA]</scope>
    <source>
        <strain evidence="2 3">RU4</strain>
    </source>
</reference>
<dbReference type="Gene3D" id="2.30.110.10">
    <property type="entry name" value="Electron Transport, Fmn-binding Protein, Chain A"/>
    <property type="match status" value="1"/>
</dbReference>
<proteinExistence type="predicted"/>
<dbReference type="AlphaFoldDB" id="A0A154BQ90"/>
<name>A0A154BQ90_ANASB</name>
<dbReference type="EMBL" id="LSGP01000017">
    <property type="protein sequence ID" value="KYZ76069.1"/>
    <property type="molecule type" value="Genomic_DNA"/>
</dbReference>
<comment type="caution">
    <text evidence="2">The sequence shown here is derived from an EMBL/GenBank/DDBJ whole genome shotgun (WGS) entry which is preliminary data.</text>
</comment>
<dbReference type="Proteomes" id="UP000076268">
    <property type="component" value="Unassembled WGS sequence"/>
</dbReference>
<dbReference type="InterPro" id="IPR012349">
    <property type="entry name" value="Split_barrel_FMN-bd"/>
</dbReference>
<feature type="domain" description="Pyridoxamine 5'-phosphate oxidase-like" evidence="1">
    <location>
        <begin position="11"/>
        <end position="129"/>
    </location>
</feature>
<organism evidence="2 3">
    <name type="scientific">Anaerosporomusa subterranea</name>
    <dbReference type="NCBI Taxonomy" id="1794912"/>
    <lineage>
        <taxon>Bacteria</taxon>
        <taxon>Bacillati</taxon>
        <taxon>Bacillota</taxon>
        <taxon>Negativicutes</taxon>
        <taxon>Acetonemataceae</taxon>
        <taxon>Anaerosporomusa</taxon>
    </lineage>
</organism>
<dbReference type="OrthoDB" id="2146997at2"/>
<sequence length="139" mass="15902">MNTKNEFKRIMESQTEIALATSVNDVSNVRIVNFFYDESAQTLFFATFGDNDKVKEFEQNSKVAFTTVPHNGNEHVKAKGNVNKSSLSIYDIKDSFISKIPDYKDTIEQAGQFLILFEIKFDTATITLDFENIDTYFLV</sequence>
<dbReference type="STRING" id="1794912.AXX12_06390"/>
<evidence type="ECO:0000259" key="1">
    <source>
        <dbReference type="Pfam" id="PF22696"/>
    </source>
</evidence>
<dbReference type="Pfam" id="PF22696">
    <property type="entry name" value="Putative_PNPOx_2"/>
    <property type="match status" value="1"/>
</dbReference>
<dbReference type="SUPFAM" id="SSF50475">
    <property type="entry name" value="FMN-binding split barrel"/>
    <property type="match status" value="1"/>
</dbReference>
<accession>A0A154BQ90</accession>
<evidence type="ECO:0000313" key="2">
    <source>
        <dbReference type="EMBL" id="KYZ76069.1"/>
    </source>
</evidence>
<gene>
    <name evidence="2" type="ORF">AXX12_06390</name>
</gene>